<dbReference type="AlphaFoldDB" id="A0A090YR85"/>
<name>A0A090YR85_PAEMA</name>
<comment type="caution">
    <text evidence="1">The sequence shown here is derived from an EMBL/GenBank/DDBJ whole genome shotgun (WGS) entry which is preliminary data.</text>
</comment>
<accession>A0A090YR85</accession>
<dbReference type="PATRIC" id="fig|44252.3.peg.5537"/>
<keyword evidence="2" id="KW-1185">Reference proteome</keyword>
<dbReference type="GeneID" id="77012447"/>
<protein>
    <submittedName>
        <fullName evidence="1">Uncharacterized protein</fullName>
    </submittedName>
</protein>
<reference evidence="1 2" key="1">
    <citation type="submission" date="2014-04" db="EMBL/GenBank/DDBJ databases">
        <authorList>
            <person name="Bishop-Lilly K.A."/>
            <person name="Broomall S.M."/>
            <person name="Chain P.S."/>
            <person name="Chertkov O."/>
            <person name="Coyne S.R."/>
            <person name="Daligault H.E."/>
            <person name="Davenport K.W."/>
            <person name="Erkkila T."/>
            <person name="Frey K.G."/>
            <person name="Gibbons H.S."/>
            <person name="Gu W."/>
            <person name="Jaissle J."/>
            <person name="Johnson S.L."/>
            <person name="Koroleva G.I."/>
            <person name="Ladner J.T."/>
            <person name="Lo C.-C."/>
            <person name="Minogue T.D."/>
            <person name="Munk C."/>
            <person name="Palacios G.F."/>
            <person name="Redden C.L."/>
            <person name="Rosenzweig C.N."/>
            <person name="Scholz M.B."/>
            <person name="Teshima H."/>
            <person name="Xu Y."/>
        </authorList>
    </citation>
    <scope>NUCLEOTIDE SEQUENCE [LARGE SCALE GENOMIC DNA]</scope>
    <source>
        <strain evidence="1 2">8244</strain>
    </source>
</reference>
<dbReference type="HOGENOM" id="CLU_3009985_0_0_9"/>
<organism evidence="1 2">
    <name type="scientific">Paenibacillus macerans</name>
    <name type="common">Bacillus macerans</name>
    <dbReference type="NCBI Taxonomy" id="44252"/>
    <lineage>
        <taxon>Bacteria</taxon>
        <taxon>Bacillati</taxon>
        <taxon>Bacillota</taxon>
        <taxon>Bacilli</taxon>
        <taxon>Bacillales</taxon>
        <taxon>Paenibacillaceae</taxon>
        <taxon>Paenibacillus</taxon>
    </lineage>
</organism>
<sequence length="56" mass="6475">MAKYYILSPASKAKGISKNKNKNKSRNIAANKVKAIQRTTVKVVLPENERKHRCWY</sequence>
<dbReference type="Proteomes" id="UP000029278">
    <property type="component" value="Unassembled WGS sequence"/>
</dbReference>
<gene>
    <name evidence="1" type="ORF">DJ90_1254</name>
</gene>
<dbReference type="RefSeq" id="WP_164815219.1">
    <property type="nucleotide sequence ID" value="NZ_BGML01000004.1"/>
</dbReference>
<evidence type="ECO:0000313" key="2">
    <source>
        <dbReference type="Proteomes" id="UP000029278"/>
    </source>
</evidence>
<proteinExistence type="predicted"/>
<dbReference type="EMBL" id="JMQA01000047">
    <property type="protein sequence ID" value="KFM94590.1"/>
    <property type="molecule type" value="Genomic_DNA"/>
</dbReference>
<evidence type="ECO:0000313" key="1">
    <source>
        <dbReference type="EMBL" id="KFM94590.1"/>
    </source>
</evidence>